<reference evidence="1 2" key="1">
    <citation type="submission" date="2020-01" db="EMBL/GenBank/DDBJ databases">
        <title>Genome analysis.</title>
        <authorList>
            <person name="Wu S."/>
            <person name="Wang G."/>
        </authorList>
    </citation>
    <scope>NUCLEOTIDE SEQUENCE [LARGE SCALE GENOMIC DNA]</scope>
    <source>
        <strain evidence="1 2">SYL130</strain>
    </source>
</reference>
<organism evidence="1 2">
    <name type="scientific">Sediminibacterium roseum</name>
    <dbReference type="NCBI Taxonomy" id="1978412"/>
    <lineage>
        <taxon>Bacteria</taxon>
        <taxon>Pseudomonadati</taxon>
        <taxon>Bacteroidota</taxon>
        <taxon>Chitinophagia</taxon>
        <taxon>Chitinophagales</taxon>
        <taxon>Chitinophagaceae</taxon>
        <taxon>Sediminibacterium</taxon>
    </lineage>
</organism>
<protein>
    <submittedName>
        <fullName evidence="1">DUF3575 domain-containing protein</fullName>
    </submittedName>
</protein>
<evidence type="ECO:0000313" key="2">
    <source>
        <dbReference type="Proteomes" id="UP000753802"/>
    </source>
</evidence>
<comment type="caution">
    <text evidence="1">The sequence shown here is derived from an EMBL/GenBank/DDBJ whole genome shotgun (WGS) entry which is preliminary data.</text>
</comment>
<evidence type="ECO:0000313" key="1">
    <source>
        <dbReference type="EMBL" id="NCI51124.1"/>
    </source>
</evidence>
<proteinExistence type="predicted"/>
<dbReference type="Proteomes" id="UP000753802">
    <property type="component" value="Unassembled WGS sequence"/>
</dbReference>
<accession>A0ABW9ZY05</accession>
<dbReference type="EMBL" id="JAACJS010000015">
    <property type="protein sequence ID" value="NCI51124.1"/>
    <property type="molecule type" value="Genomic_DNA"/>
</dbReference>
<keyword evidence="2" id="KW-1185">Reference proteome</keyword>
<name>A0ABW9ZY05_9BACT</name>
<sequence>MKRIIVILLCLPMFAGAQSLIGGKNVIRWNIGSLALKNYHFTYERVIAKRVTLSLSYRTMPKGDVPFKSQLEKAIESDDINFSNFQMGNTAWTVEGRIYLGKGGMRGFYIAPYLRFANFDLSTPVKYTYTSTSGPTAGQSFSKEANFVGKVKSTSPGLMIGWQIQLASKFVLDLQLLGGHYGTSKGDLNFATTLNSDEQNALNQSLKDIKADPFKFTYTVNGSGAQIKTDGPWAGVRANIGIGFRF</sequence>
<dbReference type="RefSeq" id="WP_161819417.1">
    <property type="nucleotide sequence ID" value="NZ_JAACJS010000015.1"/>
</dbReference>
<gene>
    <name evidence="1" type="ORF">GWC95_14420</name>
</gene>